<dbReference type="AlphaFoldDB" id="A0A8H8WPI7"/>
<evidence type="ECO:0008006" key="3">
    <source>
        <dbReference type="Google" id="ProtNLM"/>
    </source>
</evidence>
<accession>A0A8H8WPI7</accession>
<dbReference type="InterPro" id="IPR011250">
    <property type="entry name" value="OMP/PagP_B-barrel"/>
</dbReference>
<sequence length="243" mass="25122">MQVQTAAPRSPYGPGANPSELGYAAGMIAPADRRPRRLAACSVLCAALGVATSGVAALRPDPAAAQGLAGFGFLPVFAWPRGLEDRLGEESRWSGSYARFSTGFEAVSSRRFGSYAGPTIGFEGGRMWREGDFVYGIAGGFDYLAATSGGLTPGFGGLSYTRDFAGAVQVKVGTLLTPDVLLYARAGAAAVHGTLRAGATPVSMPFSRDDVVVRPDAHVGVEWAITDRLSVAVEAGVGGYGLR</sequence>
<dbReference type="KEGG" id="mind:mvi_04160"/>
<dbReference type="Proteomes" id="UP000663508">
    <property type="component" value="Chromosome"/>
</dbReference>
<evidence type="ECO:0000313" key="1">
    <source>
        <dbReference type="EMBL" id="BCM81955.1"/>
    </source>
</evidence>
<dbReference type="Gene3D" id="2.40.160.20">
    <property type="match status" value="1"/>
</dbReference>
<organism evidence="1 2">
    <name type="scientific">Methylobacterium indicum</name>
    <dbReference type="NCBI Taxonomy" id="1775910"/>
    <lineage>
        <taxon>Bacteria</taxon>
        <taxon>Pseudomonadati</taxon>
        <taxon>Pseudomonadota</taxon>
        <taxon>Alphaproteobacteria</taxon>
        <taxon>Hyphomicrobiales</taxon>
        <taxon>Methylobacteriaceae</taxon>
        <taxon>Methylobacterium</taxon>
    </lineage>
</organism>
<name>A0A8H8WPI7_9HYPH</name>
<dbReference type="SUPFAM" id="SSF56925">
    <property type="entry name" value="OMPA-like"/>
    <property type="match status" value="1"/>
</dbReference>
<gene>
    <name evidence="1" type="ORF">mvi_04160</name>
</gene>
<evidence type="ECO:0000313" key="2">
    <source>
        <dbReference type="Proteomes" id="UP000663508"/>
    </source>
</evidence>
<reference evidence="1" key="1">
    <citation type="submission" date="2020-11" db="EMBL/GenBank/DDBJ databases">
        <title>Complete genome sequence of a novel pathogenic Methylobacterium strain isolated from rice in Vietnam.</title>
        <authorList>
            <person name="Lai K."/>
            <person name="Okazaki S."/>
            <person name="Higashi K."/>
            <person name="Mori H."/>
            <person name="Toyoda A."/>
            <person name="Kurokawa K."/>
        </authorList>
    </citation>
    <scope>NUCLEOTIDE SEQUENCE</scope>
    <source>
        <strain evidence="1">VL1</strain>
    </source>
</reference>
<protein>
    <recommendedName>
        <fullName evidence="3">Outer membrane protein</fullName>
    </recommendedName>
</protein>
<proteinExistence type="predicted"/>
<dbReference type="EMBL" id="AP024145">
    <property type="protein sequence ID" value="BCM81955.1"/>
    <property type="molecule type" value="Genomic_DNA"/>
</dbReference>